<evidence type="ECO:0000256" key="2">
    <source>
        <dbReference type="SAM" id="SignalP"/>
    </source>
</evidence>
<evidence type="ECO:0000256" key="1">
    <source>
        <dbReference type="SAM" id="MobiDB-lite"/>
    </source>
</evidence>
<organism evidence="3">
    <name type="scientific">Graphocephala atropunctata</name>
    <dbReference type="NCBI Taxonomy" id="36148"/>
    <lineage>
        <taxon>Eukaryota</taxon>
        <taxon>Metazoa</taxon>
        <taxon>Ecdysozoa</taxon>
        <taxon>Arthropoda</taxon>
        <taxon>Hexapoda</taxon>
        <taxon>Insecta</taxon>
        <taxon>Pterygota</taxon>
        <taxon>Neoptera</taxon>
        <taxon>Paraneoptera</taxon>
        <taxon>Hemiptera</taxon>
        <taxon>Auchenorrhyncha</taxon>
        <taxon>Membracoidea</taxon>
        <taxon>Cicadellidae</taxon>
        <taxon>Cicadellinae</taxon>
        <taxon>Cicadellini</taxon>
        <taxon>Graphocephala</taxon>
    </lineage>
</organism>
<accession>A0A1B6L153</accession>
<proteinExistence type="predicted"/>
<feature type="non-terminal residue" evidence="3">
    <location>
        <position position="1"/>
    </location>
</feature>
<feature type="chain" id="PRO_5008587024" evidence="2">
    <location>
        <begin position="30"/>
        <end position="123"/>
    </location>
</feature>
<feature type="signal peptide" evidence="2">
    <location>
        <begin position="1"/>
        <end position="29"/>
    </location>
</feature>
<gene>
    <name evidence="3" type="ORF">g.10983</name>
</gene>
<evidence type="ECO:0000313" key="3">
    <source>
        <dbReference type="EMBL" id="JAT17439.1"/>
    </source>
</evidence>
<dbReference type="AlphaFoldDB" id="A0A1B6L153"/>
<feature type="region of interest" description="Disordered" evidence="1">
    <location>
        <begin position="92"/>
        <end position="123"/>
    </location>
</feature>
<protein>
    <submittedName>
        <fullName evidence="3">Uncharacterized protein</fullName>
    </submittedName>
</protein>
<sequence>SLQLATDIMGHASVIFLCIAASVSQEAYSQQSFSVDWGRGFGSGAGPTGIDGFGSGAGPTGIDGFVRGAGFDGINGFDWRRGLGRIAESDGINGFGNDAGSVRRGGSQFPFGGSSDTTGGGRG</sequence>
<keyword evidence="2" id="KW-0732">Signal</keyword>
<reference evidence="3" key="1">
    <citation type="submission" date="2015-11" db="EMBL/GenBank/DDBJ databases">
        <title>De novo transcriptome assembly of four potential Pierce s Disease insect vectors from Arizona vineyards.</title>
        <authorList>
            <person name="Tassone E.E."/>
        </authorList>
    </citation>
    <scope>NUCLEOTIDE SEQUENCE</scope>
</reference>
<dbReference type="EMBL" id="GEBQ01022538">
    <property type="protein sequence ID" value="JAT17439.1"/>
    <property type="molecule type" value="Transcribed_RNA"/>
</dbReference>
<name>A0A1B6L153_9HEMI</name>
<feature type="non-terminal residue" evidence="3">
    <location>
        <position position="123"/>
    </location>
</feature>